<dbReference type="PANTHER" id="PTHR42928:SF5">
    <property type="entry name" value="BLR1237 PROTEIN"/>
    <property type="match status" value="1"/>
</dbReference>
<accession>A0A225LZA1</accession>
<dbReference type="InterPro" id="IPR005064">
    <property type="entry name" value="BUG"/>
</dbReference>
<dbReference type="PIRSF" id="PIRSF017082">
    <property type="entry name" value="YflP"/>
    <property type="match status" value="1"/>
</dbReference>
<protein>
    <submittedName>
        <fullName evidence="3">ABC transporter substrate-binding protein</fullName>
    </submittedName>
</protein>
<dbReference type="EMBL" id="NJIH01000015">
    <property type="protein sequence ID" value="OWT54497.1"/>
    <property type="molecule type" value="Genomic_DNA"/>
</dbReference>
<dbReference type="OrthoDB" id="8859164at2"/>
<evidence type="ECO:0000256" key="2">
    <source>
        <dbReference type="SAM" id="SignalP"/>
    </source>
</evidence>
<dbReference type="Gene3D" id="3.40.190.150">
    <property type="entry name" value="Bordetella uptake gene, domain 1"/>
    <property type="match status" value="1"/>
</dbReference>
<evidence type="ECO:0000256" key="1">
    <source>
        <dbReference type="ARBA" id="ARBA00006987"/>
    </source>
</evidence>
<feature type="chain" id="PRO_5012895000" evidence="2">
    <location>
        <begin position="28"/>
        <end position="325"/>
    </location>
</feature>
<keyword evidence="2" id="KW-0732">Signal</keyword>
<reference evidence="4" key="1">
    <citation type="submission" date="2017-06" db="EMBL/GenBank/DDBJ databases">
        <title>Herbaspirillum phytohormonus sp. nov., isolated from the root nodule of Robinia pseudoacacia in lead-zinc mine.</title>
        <authorList>
            <person name="Fan M."/>
            <person name="Lin Y."/>
        </authorList>
    </citation>
    <scope>NUCLEOTIDE SEQUENCE [LARGE SCALE GENOMIC DNA]</scope>
    <source>
        <strain evidence="4">SC-089</strain>
    </source>
</reference>
<comment type="caution">
    <text evidence="3">The sequence shown here is derived from an EMBL/GenBank/DDBJ whole genome shotgun (WGS) entry which is preliminary data.</text>
</comment>
<sequence>MNISNWSGLWRGIVLAVGLCLACTARADGAQSLDWPASQINWVVGFAPGGTADILTRIAARQLGQRTGLSVVVENRPGASGVIALNYVARGPAGTLITVPGPILFGKPEPEVGKQLLSVGLMAQGPMVIVAGARKALPTLQAVLDDARRHPERWSFASSGTGTSQHLAGELLNLMAHVHIQHVPYKGGSQALNDVIGGQIPLAILGSAPLLPHIRSGALKAYAVTTSYRVSSLPDVPTMEQLGFKSYDASQWFGVAVSKGTPEASIHKLNAILQDIFRGPEFRKAVDAAGMLPGSGSAQDFLQFYRKDTAKWQDVVTKAHIVLGN</sequence>
<dbReference type="CDD" id="cd07012">
    <property type="entry name" value="PBP2_Bug_TTT"/>
    <property type="match status" value="1"/>
</dbReference>
<feature type="signal peptide" evidence="2">
    <location>
        <begin position="1"/>
        <end position="27"/>
    </location>
</feature>
<keyword evidence="4" id="KW-1185">Reference proteome</keyword>
<comment type="similarity">
    <text evidence="1">Belongs to the UPF0065 (bug) family.</text>
</comment>
<dbReference type="SUPFAM" id="SSF53850">
    <property type="entry name" value="Periplasmic binding protein-like II"/>
    <property type="match status" value="1"/>
</dbReference>
<dbReference type="InterPro" id="IPR042100">
    <property type="entry name" value="Bug_dom1"/>
</dbReference>
<dbReference type="Gene3D" id="3.40.190.10">
    <property type="entry name" value="Periplasmic binding protein-like II"/>
    <property type="match status" value="1"/>
</dbReference>
<dbReference type="PANTHER" id="PTHR42928">
    <property type="entry name" value="TRICARBOXYLATE-BINDING PROTEIN"/>
    <property type="match status" value="1"/>
</dbReference>
<evidence type="ECO:0000313" key="3">
    <source>
        <dbReference type="EMBL" id="OWT54497.1"/>
    </source>
</evidence>
<dbReference type="RefSeq" id="WP_088605674.1">
    <property type="nucleotide sequence ID" value="NZ_NJIH01000015.1"/>
</dbReference>
<name>A0A225LZA1_9BURK</name>
<proteinExistence type="inferred from homology"/>
<gene>
    <name evidence="3" type="ORF">CEY11_22535</name>
</gene>
<dbReference type="Pfam" id="PF03401">
    <property type="entry name" value="TctC"/>
    <property type="match status" value="1"/>
</dbReference>
<evidence type="ECO:0000313" key="4">
    <source>
        <dbReference type="Proteomes" id="UP000214603"/>
    </source>
</evidence>
<dbReference type="Proteomes" id="UP000214603">
    <property type="component" value="Unassembled WGS sequence"/>
</dbReference>
<organism evidence="3 4">
    <name type="scientific">Candidimonas nitroreducens</name>
    <dbReference type="NCBI Taxonomy" id="683354"/>
    <lineage>
        <taxon>Bacteria</taxon>
        <taxon>Pseudomonadati</taxon>
        <taxon>Pseudomonadota</taxon>
        <taxon>Betaproteobacteria</taxon>
        <taxon>Burkholderiales</taxon>
        <taxon>Alcaligenaceae</taxon>
        <taxon>Candidimonas</taxon>
    </lineage>
</organism>
<dbReference type="AlphaFoldDB" id="A0A225LZA1"/>